<reference evidence="2" key="1">
    <citation type="journal article" date="2019" name="Int. J. Syst. Evol. Microbiol.">
        <title>The Global Catalogue of Microorganisms (GCM) 10K type strain sequencing project: providing services to taxonomists for standard genome sequencing and annotation.</title>
        <authorList>
            <consortium name="The Broad Institute Genomics Platform"/>
            <consortium name="The Broad Institute Genome Sequencing Center for Infectious Disease"/>
            <person name="Wu L."/>
            <person name="Ma J."/>
        </authorList>
    </citation>
    <scope>NUCLEOTIDE SEQUENCE [LARGE SCALE GENOMIC DNA]</scope>
    <source>
        <strain evidence="2">JCM 17805</strain>
    </source>
</reference>
<protein>
    <submittedName>
        <fullName evidence="1">Uncharacterized protein</fullName>
    </submittedName>
</protein>
<proteinExistence type="predicted"/>
<name>A0ABP8V1C7_9GAMM</name>
<evidence type="ECO:0000313" key="1">
    <source>
        <dbReference type="EMBL" id="GAA4649041.1"/>
    </source>
</evidence>
<dbReference type="Proteomes" id="UP001500604">
    <property type="component" value="Unassembled WGS sequence"/>
</dbReference>
<comment type="caution">
    <text evidence="1">The sequence shown here is derived from an EMBL/GenBank/DDBJ whole genome shotgun (WGS) entry which is preliminary data.</text>
</comment>
<gene>
    <name evidence="1" type="ORF">GCM10023116_13150</name>
</gene>
<accession>A0ABP8V1C7</accession>
<evidence type="ECO:0000313" key="2">
    <source>
        <dbReference type="Proteomes" id="UP001500604"/>
    </source>
</evidence>
<sequence length="135" mass="15058">MVYLVGSPNGHPEDNPMTEDKTLKALRALIDGPLMDPGTAMTIDVINNRLRVIKLVTNNPIIDHEPVDSRMETASILVELLRLIKEEIPPGKVTEQANKGMIYLLDLIHNLLQMDTTEIQVERYGDESKAEVITG</sequence>
<dbReference type="EMBL" id="BAABFL010000117">
    <property type="protein sequence ID" value="GAA4649041.1"/>
    <property type="molecule type" value="Genomic_DNA"/>
</dbReference>
<keyword evidence="2" id="KW-1185">Reference proteome</keyword>
<organism evidence="1 2">
    <name type="scientific">Kistimonas scapharcae</name>
    <dbReference type="NCBI Taxonomy" id="1036133"/>
    <lineage>
        <taxon>Bacteria</taxon>
        <taxon>Pseudomonadati</taxon>
        <taxon>Pseudomonadota</taxon>
        <taxon>Gammaproteobacteria</taxon>
        <taxon>Oceanospirillales</taxon>
        <taxon>Endozoicomonadaceae</taxon>
        <taxon>Kistimonas</taxon>
    </lineage>
</organism>
<dbReference type="RefSeq" id="WP_345194795.1">
    <property type="nucleotide sequence ID" value="NZ_BAABFL010000117.1"/>
</dbReference>